<organism evidence="2 3">
    <name type="scientific">Paenibacillus cucumis</name>
    <name type="common">ex Kampfer et al. 2016</name>
    <dbReference type="NCBI Taxonomy" id="1776858"/>
    <lineage>
        <taxon>Bacteria</taxon>
        <taxon>Bacillati</taxon>
        <taxon>Bacillota</taxon>
        <taxon>Bacilli</taxon>
        <taxon>Bacillales</taxon>
        <taxon>Paenibacillaceae</taxon>
        <taxon>Paenibacillus</taxon>
    </lineage>
</organism>
<evidence type="ECO:0000313" key="2">
    <source>
        <dbReference type="EMBL" id="MBY0204940.1"/>
    </source>
</evidence>
<feature type="transmembrane region" description="Helical" evidence="1">
    <location>
        <begin position="5"/>
        <end position="21"/>
    </location>
</feature>
<accession>A0ABS7KL87</accession>
<dbReference type="RefSeq" id="WP_154957315.1">
    <property type="nucleotide sequence ID" value="NZ_JACLIC010000025.1"/>
</dbReference>
<name>A0ABS7KL87_9BACL</name>
<keyword evidence="1" id="KW-0472">Membrane</keyword>
<evidence type="ECO:0000256" key="1">
    <source>
        <dbReference type="SAM" id="Phobius"/>
    </source>
</evidence>
<evidence type="ECO:0008006" key="4">
    <source>
        <dbReference type="Google" id="ProtNLM"/>
    </source>
</evidence>
<keyword evidence="3" id="KW-1185">Reference proteome</keyword>
<feature type="transmembrane region" description="Helical" evidence="1">
    <location>
        <begin position="41"/>
        <end position="59"/>
    </location>
</feature>
<reference evidence="2 3" key="1">
    <citation type="submission" date="2020-08" db="EMBL/GenBank/DDBJ databases">
        <title>Fungal Genomes of the International Space Station.</title>
        <authorList>
            <person name="Seuylemezian A."/>
            <person name="Singh N.K."/>
            <person name="Wood J."/>
            <person name="Venkateswaran K."/>
        </authorList>
    </citation>
    <scope>NUCLEOTIDE SEQUENCE [LARGE SCALE GENOMIC DNA]</scope>
    <source>
        <strain evidence="2 3">S/N-304-OC-R4</strain>
    </source>
</reference>
<comment type="caution">
    <text evidence="2">The sequence shown here is derived from an EMBL/GenBank/DDBJ whole genome shotgun (WGS) entry which is preliminary data.</text>
</comment>
<keyword evidence="1" id="KW-1133">Transmembrane helix</keyword>
<evidence type="ECO:0000313" key="3">
    <source>
        <dbReference type="Proteomes" id="UP000706031"/>
    </source>
</evidence>
<sequence>MDYIILAGIVVAAIGLLLLIVTTKYTGGPNWGYPYRTTNKALSALGWLFLIIGLAIIVFKAKLNGQLD</sequence>
<protein>
    <recommendedName>
        <fullName evidence="4">DUF3309 domain-containing protein</fullName>
    </recommendedName>
</protein>
<gene>
    <name evidence="2" type="ORF">H7T88_17085</name>
</gene>
<keyword evidence="1" id="KW-0812">Transmembrane</keyword>
<dbReference type="Proteomes" id="UP000706031">
    <property type="component" value="Unassembled WGS sequence"/>
</dbReference>
<dbReference type="EMBL" id="JACLIC010000025">
    <property type="protein sequence ID" value="MBY0204940.1"/>
    <property type="molecule type" value="Genomic_DNA"/>
</dbReference>
<proteinExistence type="predicted"/>